<dbReference type="Pfam" id="PF13228">
    <property type="entry name" value="DUF4037"/>
    <property type="match status" value="1"/>
</dbReference>
<dbReference type="Proteomes" id="UP000228758">
    <property type="component" value="Unassembled WGS sequence"/>
</dbReference>
<dbReference type="InterPro" id="IPR025117">
    <property type="entry name" value="DUF4037"/>
</dbReference>
<organism evidence="2 3">
    <name type="scientific">Diaminobutyricimonas aerilata</name>
    <dbReference type="NCBI Taxonomy" id="1162967"/>
    <lineage>
        <taxon>Bacteria</taxon>
        <taxon>Bacillati</taxon>
        <taxon>Actinomycetota</taxon>
        <taxon>Actinomycetes</taxon>
        <taxon>Micrococcales</taxon>
        <taxon>Microbacteriaceae</taxon>
        <taxon>Diaminobutyricimonas</taxon>
    </lineage>
</organism>
<dbReference type="AlphaFoldDB" id="A0A2M9CFA4"/>
<keyword evidence="3" id="KW-1185">Reference proteome</keyword>
<accession>A0A2M9CFA4</accession>
<evidence type="ECO:0000313" key="2">
    <source>
        <dbReference type="EMBL" id="PJJ70568.1"/>
    </source>
</evidence>
<dbReference type="EMBL" id="PGFF01000001">
    <property type="protein sequence ID" value="PJJ70568.1"/>
    <property type="molecule type" value="Genomic_DNA"/>
</dbReference>
<name>A0A2M9CFA4_9MICO</name>
<dbReference type="RefSeq" id="WP_100362974.1">
    <property type="nucleotide sequence ID" value="NZ_PGFF01000001.1"/>
</dbReference>
<evidence type="ECO:0000259" key="1">
    <source>
        <dbReference type="Pfam" id="PF13228"/>
    </source>
</evidence>
<protein>
    <submittedName>
        <fullName evidence="2">Uncharacterized protein DUF4037</fullName>
    </submittedName>
</protein>
<sequence>MTGIALARRFYTDAVLPLMPPGLPHAAARLGSGSDVLGLDDATSRDHDWGLRLTLLVPDGRAPEIDALLELRLPESFGGSPVRFGTTWHPEPRHQVEVTTASAFAISRLGVAPSETLDASEWLSLTGQAVLEVVGGPVFADTDGALTRMRERLEWYPDDLWRYVVAADWARLGQELPFLGRAGQRGDDLGSGIIAARLTRVVMHLGFLLERRWPPYSKWFGTMFAGLPRAGAAADDLGRALDAGDWREREAALVAAIERMHALQREVGLPTADAATEPFWDRPFRGVGPVPELVRDSIRDAAVRALPHGVGSIEQWVDNVDVLVNADARRAFTAAWRGVLGGRR</sequence>
<dbReference type="OrthoDB" id="3030at2"/>
<reference evidence="2 3" key="1">
    <citation type="submission" date="2017-11" db="EMBL/GenBank/DDBJ databases">
        <title>Genomic Encyclopedia of Archaeal and Bacterial Type Strains, Phase II (KMG-II): From Individual Species to Whole Genera.</title>
        <authorList>
            <person name="Goeker M."/>
        </authorList>
    </citation>
    <scope>NUCLEOTIDE SEQUENCE [LARGE SCALE GENOMIC DNA]</scope>
    <source>
        <strain evidence="2 3">DSM 27393</strain>
    </source>
</reference>
<feature type="domain" description="DUF4037" evidence="1">
    <location>
        <begin position="122"/>
        <end position="220"/>
    </location>
</feature>
<evidence type="ECO:0000313" key="3">
    <source>
        <dbReference type="Proteomes" id="UP000228758"/>
    </source>
</evidence>
<proteinExistence type="predicted"/>
<comment type="caution">
    <text evidence="2">The sequence shown here is derived from an EMBL/GenBank/DDBJ whole genome shotgun (WGS) entry which is preliminary data.</text>
</comment>
<gene>
    <name evidence="2" type="ORF">CLV46_0090</name>
</gene>